<dbReference type="InterPro" id="IPR036250">
    <property type="entry name" value="AcylCo_DH-like_C"/>
</dbReference>
<evidence type="ECO:0000256" key="5">
    <source>
        <dbReference type="ARBA" id="ARBA00023002"/>
    </source>
</evidence>
<dbReference type="InterPro" id="IPR009100">
    <property type="entry name" value="AcylCoA_DH/oxidase_NM_dom_sf"/>
</dbReference>
<evidence type="ECO:0000259" key="7">
    <source>
        <dbReference type="Pfam" id="PF00441"/>
    </source>
</evidence>
<evidence type="ECO:0000256" key="6">
    <source>
        <dbReference type="RuleBase" id="RU362125"/>
    </source>
</evidence>
<dbReference type="PANTHER" id="PTHR43292">
    <property type="entry name" value="ACYL-COA DEHYDROGENASE"/>
    <property type="match status" value="1"/>
</dbReference>
<dbReference type="Pfam" id="PF02770">
    <property type="entry name" value="Acyl-CoA_dh_M"/>
    <property type="match status" value="1"/>
</dbReference>
<feature type="domain" description="Acyl-CoA dehydrogenase/oxidase C-terminal" evidence="7">
    <location>
        <begin position="231"/>
        <end position="391"/>
    </location>
</feature>
<accession>A0ABY2XB43</accession>
<evidence type="ECO:0000313" key="11">
    <source>
        <dbReference type="Proteomes" id="UP001191082"/>
    </source>
</evidence>
<evidence type="ECO:0000256" key="4">
    <source>
        <dbReference type="ARBA" id="ARBA00022827"/>
    </source>
</evidence>
<evidence type="ECO:0000256" key="3">
    <source>
        <dbReference type="ARBA" id="ARBA00022630"/>
    </source>
</evidence>
<comment type="similarity">
    <text evidence="2 6">Belongs to the acyl-CoA dehydrogenase family.</text>
</comment>
<dbReference type="PANTHER" id="PTHR43292:SF3">
    <property type="entry name" value="ACYL-COA DEHYDROGENASE FADE29"/>
    <property type="match status" value="1"/>
</dbReference>
<dbReference type="Proteomes" id="UP001191082">
    <property type="component" value="Unassembled WGS sequence"/>
</dbReference>
<dbReference type="Pfam" id="PF00441">
    <property type="entry name" value="Acyl-CoA_dh_1"/>
    <property type="match status" value="1"/>
</dbReference>
<dbReference type="EMBL" id="VCPC01000002">
    <property type="protein sequence ID" value="TMV13129.1"/>
    <property type="molecule type" value="Genomic_DNA"/>
</dbReference>
<feature type="domain" description="Acyl-CoA oxidase/dehydrogenase middle" evidence="8">
    <location>
        <begin position="125"/>
        <end position="217"/>
    </location>
</feature>
<dbReference type="RefSeq" id="WP_138863685.1">
    <property type="nucleotide sequence ID" value="NZ_VCPC01000002.1"/>
</dbReference>
<protein>
    <submittedName>
        <fullName evidence="10">Pimeloyl-CoA dehydrogenase large subunit</fullName>
    </submittedName>
</protein>
<evidence type="ECO:0000259" key="8">
    <source>
        <dbReference type="Pfam" id="PF02770"/>
    </source>
</evidence>
<dbReference type="InterPro" id="IPR013786">
    <property type="entry name" value="AcylCoA_DH/ox_N"/>
</dbReference>
<dbReference type="Gene3D" id="2.40.110.10">
    <property type="entry name" value="Butyryl-CoA Dehydrogenase, subunit A, domain 2"/>
    <property type="match status" value="1"/>
</dbReference>
<dbReference type="SUPFAM" id="SSF47203">
    <property type="entry name" value="Acyl-CoA dehydrogenase C-terminal domain-like"/>
    <property type="match status" value="1"/>
</dbReference>
<comment type="caution">
    <text evidence="10">The sequence shown here is derived from an EMBL/GenBank/DDBJ whole genome shotgun (WGS) entry which is preliminary data.</text>
</comment>
<dbReference type="InterPro" id="IPR052161">
    <property type="entry name" value="Mycobact_Acyl-CoA_DH"/>
</dbReference>
<evidence type="ECO:0000256" key="1">
    <source>
        <dbReference type="ARBA" id="ARBA00001974"/>
    </source>
</evidence>
<name>A0ABY2XB43_9RHOB</name>
<feature type="domain" description="Acyl-CoA dehydrogenase/oxidase N-terminal" evidence="9">
    <location>
        <begin position="6"/>
        <end position="117"/>
    </location>
</feature>
<evidence type="ECO:0000256" key="2">
    <source>
        <dbReference type="ARBA" id="ARBA00009347"/>
    </source>
</evidence>
<gene>
    <name evidence="10" type="ORF">FGK64_10150</name>
</gene>
<dbReference type="InterPro" id="IPR009075">
    <property type="entry name" value="AcylCo_DH/oxidase_C"/>
</dbReference>
<dbReference type="InterPro" id="IPR006091">
    <property type="entry name" value="Acyl-CoA_Oxase/DH_mid-dom"/>
</dbReference>
<evidence type="ECO:0000313" key="10">
    <source>
        <dbReference type="EMBL" id="TMV13129.1"/>
    </source>
</evidence>
<dbReference type="InterPro" id="IPR046373">
    <property type="entry name" value="Acyl-CoA_Oxase/DH_mid-dom_sf"/>
</dbReference>
<comment type="cofactor">
    <cofactor evidence="1 6">
        <name>FAD</name>
        <dbReference type="ChEBI" id="CHEBI:57692"/>
    </cofactor>
</comment>
<organism evidence="10 11">
    <name type="scientific">Arenibacterium halophilum</name>
    <dbReference type="NCBI Taxonomy" id="2583821"/>
    <lineage>
        <taxon>Bacteria</taxon>
        <taxon>Pseudomonadati</taxon>
        <taxon>Pseudomonadota</taxon>
        <taxon>Alphaproteobacteria</taxon>
        <taxon>Rhodobacterales</taxon>
        <taxon>Paracoccaceae</taxon>
        <taxon>Arenibacterium</taxon>
    </lineage>
</organism>
<keyword evidence="11" id="KW-1185">Reference proteome</keyword>
<dbReference type="InterPro" id="IPR037069">
    <property type="entry name" value="AcylCoA_DH/ox_N_sf"/>
</dbReference>
<keyword evidence="4 6" id="KW-0274">FAD</keyword>
<keyword evidence="5 6" id="KW-0560">Oxidoreductase</keyword>
<dbReference type="Gene3D" id="1.20.140.10">
    <property type="entry name" value="Butyryl-CoA Dehydrogenase, subunit A, domain 3"/>
    <property type="match status" value="1"/>
</dbReference>
<sequence>MRYAFSEADRAFRADVRAFLTANLPEDIARKSELGQRLAKSDFQRWEKILATRNWLTVGWPAAEGGPGFSATQRYLFEQEYSNLPTPRLKQFGIGMIGPVIYTFGNDNQKRRFLPGIRDSRDWWCQGFSEPGAGSDLASLKTRAVRDGDEYVVTGQKVWTTYAQWADWMFCLVRTDPDVKKQAGITFLLIDMTSPGVTVRQIPMMDGDKELNEVFLDEVRVPVENRIGEENKGWTYAKFLLSHERLNMSNAARSRRHLKRLAADARAKPHPVAGERARIATRLATLDVELSALELMELRILSALNAGRDIGNDAAKLKLRGTEISQALSQLALDLAGIDGLCLDQNWLNGLGDSPKDQRHGAALADYLNMRKLSIWGGSNEIQRTILATALLDL</sequence>
<dbReference type="Gene3D" id="1.10.540.10">
    <property type="entry name" value="Acyl-CoA dehydrogenase/oxidase, N-terminal domain"/>
    <property type="match status" value="1"/>
</dbReference>
<dbReference type="Pfam" id="PF02771">
    <property type="entry name" value="Acyl-CoA_dh_N"/>
    <property type="match status" value="1"/>
</dbReference>
<dbReference type="SUPFAM" id="SSF56645">
    <property type="entry name" value="Acyl-CoA dehydrogenase NM domain-like"/>
    <property type="match status" value="1"/>
</dbReference>
<reference evidence="10 11" key="1">
    <citation type="submission" date="2019-05" db="EMBL/GenBank/DDBJ databases">
        <title>Marivita sp. nov. isolated from sea sediment.</title>
        <authorList>
            <person name="Kim W."/>
        </authorList>
    </citation>
    <scope>NUCLEOTIDE SEQUENCE [LARGE SCALE GENOMIC DNA]</scope>
    <source>
        <strain evidence="10 11">CAU 1492</strain>
    </source>
</reference>
<evidence type="ECO:0000259" key="9">
    <source>
        <dbReference type="Pfam" id="PF02771"/>
    </source>
</evidence>
<proteinExistence type="inferred from homology"/>
<keyword evidence="3 6" id="KW-0285">Flavoprotein</keyword>